<dbReference type="RefSeq" id="WP_261520749.1">
    <property type="nucleotide sequence ID" value="NZ_JAODNW010000014.1"/>
</dbReference>
<accession>A0ABV6D4M9</accession>
<comment type="caution">
    <text evidence="1">The sequence shown here is derived from an EMBL/GenBank/DDBJ whole genome shotgun (WGS) entry which is preliminary data.</text>
</comment>
<gene>
    <name evidence="1" type="ORF">ACFFJ2_04185</name>
</gene>
<reference evidence="1 2" key="1">
    <citation type="submission" date="2024-09" db="EMBL/GenBank/DDBJ databases">
        <authorList>
            <person name="Sun Q."/>
            <person name="Mori K."/>
        </authorList>
    </citation>
    <scope>NUCLEOTIDE SEQUENCE [LARGE SCALE GENOMIC DNA]</scope>
    <source>
        <strain evidence="1 2">CCM 8543</strain>
    </source>
</reference>
<proteinExistence type="predicted"/>
<evidence type="ECO:0000313" key="2">
    <source>
        <dbReference type="Proteomes" id="UP001589755"/>
    </source>
</evidence>
<sequence length="145" mass="16237">MRDATILARPAGMREHSEARQGGRARLLRRVVLFQVKLFADGIRDVVMSPLSLVAGVLGLFASRNPEGAFERLMLFGRQTDRWINLFDIYGTEEARQQPTLDKVAEDIEAAIRRDYANGGMSARSAQTILALARQLRARRGRPCP</sequence>
<organism evidence="1 2">
    <name type="scientific">Chelativorans intermedius</name>
    <dbReference type="NCBI Taxonomy" id="515947"/>
    <lineage>
        <taxon>Bacteria</taxon>
        <taxon>Pseudomonadati</taxon>
        <taxon>Pseudomonadota</taxon>
        <taxon>Alphaproteobacteria</taxon>
        <taxon>Hyphomicrobiales</taxon>
        <taxon>Phyllobacteriaceae</taxon>
        <taxon>Chelativorans</taxon>
    </lineage>
</organism>
<protein>
    <submittedName>
        <fullName evidence="1">Uncharacterized protein</fullName>
    </submittedName>
</protein>
<keyword evidence="2" id="KW-1185">Reference proteome</keyword>
<evidence type="ECO:0000313" key="1">
    <source>
        <dbReference type="EMBL" id="MFC0207597.1"/>
    </source>
</evidence>
<dbReference type="Proteomes" id="UP001589755">
    <property type="component" value="Unassembled WGS sequence"/>
</dbReference>
<dbReference type="EMBL" id="JBHLXD010000005">
    <property type="protein sequence ID" value="MFC0207597.1"/>
    <property type="molecule type" value="Genomic_DNA"/>
</dbReference>
<name>A0ABV6D4M9_9HYPH</name>